<organism evidence="1">
    <name type="scientific">Arundo donax</name>
    <name type="common">Giant reed</name>
    <name type="synonym">Donax arundinaceus</name>
    <dbReference type="NCBI Taxonomy" id="35708"/>
    <lineage>
        <taxon>Eukaryota</taxon>
        <taxon>Viridiplantae</taxon>
        <taxon>Streptophyta</taxon>
        <taxon>Embryophyta</taxon>
        <taxon>Tracheophyta</taxon>
        <taxon>Spermatophyta</taxon>
        <taxon>Magnoliopsida</taxon>
        <taxon>Liliopsida</taxon>
        <taxon>Poales</taxon>
        <taxon>Poaceae</taxon>
        <taxon>PACMAD clade</taxon>
        <taxon>Arundinoideae</taxon>
        <taxon>Arundineae</taxon>
        <taxon>Arundo</taxon>
    </lineage>
</organism>
<evidence type="ECO:0000313" key="1">
    <source>
        <dbReference type="EMBL" id="JAD74900.1"/>
    </source>
</evidence>
<proteinExistence type="predicted"/>
<accession>A0A0A9CNC9</accession>
<sequence>MFTLCMQPPFQGPILVFHSSRSWKCPIGGRLALCQRNQFSFLLASSQLQTISLSAWLLEKPGCSFLPSNWEMWLLDSLSR</sequence>
<reference evidence="1" key="2">
    <citation type="journal article" date="2015" name="Data Brief">
        <title>Shoot transcriptome of the giant reed, Arundo donax.</title>
        <authorList>
            <person name="Barrero R.A."/>
            <person name="Guerrero F.D."/>
            <person name="Moolhuijzen P."/>
            <person name="Goolsby J.A."/>
            <person name="Tidwell J."/>
            <person name="Bellgard S.E."/>
            <person name="Bellgard M.I."/>
        </authorList>
    </citation>
    <scope>NUCLEOTIDE SEQUENCE</scope>
    <source>
        <tissue evidence="1">Shoot tissue taken approximately 20 cm above the soil surface</tissue>
    </source>
</reference>
<name>A0A0A9CNC9_ARUDO</name>
<reference evidence="1" key="1">
    <citation type="submission" date="2014-09" db="EMBL/GenBank/DDBJ databases">
        <authorList>
            <person name="Magalhaes I.L.F."/>
            <person name="Oliveira U."/>
            <person name="Santos F.R."/>
            <person name="Vidigal T.H.D.A."/>
            <person name="Brescovit A.D."/>
            <person name="Santos A.J."/>
        </authorList>
    </citation>
    <scope>NUCLEOTIDE SEQUENCE</scope>
    <source>
        <tissue evidence="1">Shoot tissue taken approximately 20 cm above the soil surface</tissue>
    </source>
</reference>
<protein>
    <submittedName>
        <fullName evidence="1">Uncharacterized protein</fullName>
    </submittedName>
</protein>
<dbReference type="AlphaFoldDB" id="A0A0A9CNC9"/>
<dbReference type="EMBL" id="GBRH01222995">
    <property type="protein sequence ID" value="JAD74900.1"/>
    <property type="molecule type" value="Transcribed_RNA"/>
</dbReference>